<evidence type="ECO:0000256" key="4">
    <source>
        <dbReference type="ARBA" id="ARBA00023157"/>
    </source>
</evidence>
<feature type="compositionally biased region" description="Polar residues" evidence="5">
    <location>
        <begin position="263"/>
        <end position="272"/>
    </location>
</feature>
<keyword evidence="3" id="KW-0732">Signal</keyword>
<evidence type="ECO:0000256" key="6">
    <source>
        <dbReference type="SAM" id="Phobius"/>
    </source>
</evidence>
<dbReference type="Pfam" id="PF00084">
    <property type="entry name" value="Sushi"/>
    <property type="match status" value="1"/>
</dbReference>
<feature type="non-terminal residue" evidence="8">
    <location>
        <position position="1264"/>
    </location>
</feature>
<accession>A0A0G4HM79</accession>
<dbReference type="InterPro" id="IPR000436">
    <property type="entry name" value="Sushi_SCR_CCP_dom"/>
</dbReference>
<dbReference type="SMART" id="SM00032">
    <property type="entry name" value="CCP"/>
    <property type="match status" value="5"/>
</dbReference>
<feature type="compositionally biased region" description="Polar residues" evidence="5">
    <location>
        <begin position="16"/>
        <end position="30"/>
    </location>
</feature>
<keyword evidence="6" id="KW-0812">Transmembrane</keyword>
<evidence type="ECO:0000259" key="7">
    <source>
        <dbReference type="PROSITE" id="PS50923"/>
    </source>
</evidence>
<protein>
    <recommendedName>
        <fullName evidence="7">Sushi domain-containing protein</fullName>
    </recommendedName>
</protein>
<evidence type="ECO:0000313" key="8">
    <source>
        <dbReference type="EMBL" id="CEM45268.1"/>
    </source>
</evidence>
<comment type="subcellular location">
    <subcellularLocation>
        <location evidence="1">Virion</location>
    </subcellularLocation>
</comment>
<reference evidence="8" key="1">
    <citation type="submission" date="2014-11" db="EMBL/GenBank/DDBJ databases">
        <authorList>
            <person name="Otto D Thomas"/>
            <person name="Naeem Raeece"/>
        </authorList>
    </citation>
    <scope>NUCLEOTIDE SEQUENCE</scope>
</reference>
<feature type="region of interest" description="Disordered" evidence="5">
    <location>
        <begin position="384"/>
        <end position="428"/>
    </location>
</feature>
<keyword evidence="6" id="KW-1133">Transmembrane helix</keyword>
<keyword evidence="4" id="KW-1015">Disulfide bond</keyword>
<sequence length="1264" mass="142909">MCSPFESEVEPERYLINQTASPYETPSKSPGTFRKTDDESKYPRMHGTVLKVSCNKGFKSDLDDKTEETTTCLNGQWTPREMGCFRDCEDSPIRLDGLMAEEDPENPSRSMTRLHGDTRVLRCALHPGEVAEQAFEWKLGYTDSFGRSSEKTACMDGQWTHVTLDCKCTCPDFIADPLVDPLHSSYSDPLSAAQAFAESISIVVSDETARLEGDWRRVALRRQNEMLETGLDLDLRQQLLTFPHDQRVFVEVSEDGGIFAPAETTQPSSFLSKKTKSKRDKASNQDGSDVPLALTPLPGREFPPEFGVVLSPITHPLIWGSFFGTSTCINGAWTPIEAQCKKMCHTKQFPRPAKPEHIDRLFFEPNPFDFSFFHHGSSAKVGCKPGTDMSPPQIRPSDPPLSLARASKGMESEERSAAEDSDLASSQSSMPVHASRIEFFVWCNEGEFTALPFTDCLARCPPYQNQQPHSQTVEHPDESEWDEVSGTYAHRSKAVLRCKKGSFSASALEGADTAWSEEETLTCEDGQWTEQTLRCRAQCPLPPLAFAGYILEEPSAPSIEDIEQMAKLGTGASPEFGEEESEEERRMKLYRPETFLTVRCNETAGFFTLSRFQAQNEITNLEDIEEEDPKAQHETIMCTDGAFQAIQTSCRRPCLPLGFFFEELHLDYGRYVVTSTEVYHSVKVGISCAPGYQPISGRSPDSTTCLNGTWSLFSVRCELTCDPFREAMQKRDPDLFGKISLFGEVLHPFILMGNVEADAPGTRLGVTCNEGFVPIFQSTIDFEFLECVGGSWTERTLKCERPCRESYNPPEPLFDHKIDFSPPYRVLAGPHGNDLPVPPRSYVVIRCSDGWGSVTDSISRERIYCTDGHWEIQTLICEVFCPAPSYPSTSRYSVSRFSRYGVGNAAQEGSNQDDHRGDLTLTTTNFYPPSTVAFLTCRGDFTPYPLENDGKLEIICRGGSFGAPNFACMKSCPDPPRLPPRARMFFNFDRGDNFIDFEDFKKVYPYRAEALHYHGAEYQIGCFVHNMGKHAQARKQHSRFTWGQYTHRIYPWFPESFDMKNILLMFTLLPLIMCAFAVYTYRTKMIATYGFDMWQAAGTYLFFLYSCAAAFFIFYIWMTFVVWSPTLSTSLVETYGYMCLSCDQDINPRPRAQFGDSTRHFVEHGRSWFWSKYIKPASHTGSKLMKHPRSIMGLTKRVMCVDGEWTDSSFSCTRAYSRTSDFNTKQKTSVICTVAFQKGFLDEKVYARDERFGSRHIHSSLQKV</sequence>
<evidence type="ECO:0000256" key="2">
    <source>
        <dbReference type="ARBA" id="ARBA00022659"/>
    </source>
</evidence>
<feature type="region of interest" description="Disordered" evidence="5">
    <location>
        <begin position="260"/>
        <end position="295"/>
    </location>
</feature>
<keyword evidence="6" id="KW-0472">Membrane</keyword>
<feature type="transmembrane region" description="Helical" evidence="6">
    <location>
        <begin position="1062"/>
        <end position="1081"/>
    </location>
</feature>
<dbReference type="PROSITE" id="PS50923">
    <property type="entry name" value="SUSHI"/>
    <property type="match status" value="1"/>
</dbReference>
<feature type="region of interest" description="Disordered" evidence="5">
    <location>
        <begin position="1"/>
        <end position="41"/>
    </location>
</feature>
<feature type="transmembrane region" description="Helical" evidence="6">
    <location>
        <begin position="1102"/>
        <end position="1123"/>
    </location>
</feature>
<evidence type="ECO:0000256" key="1">
    <source>
        <dbReference type="ARBA" id="ARBA00004328"/>
    </source>
</evidence>
<dbReference type="InterPro" id="IPR035976">
    <property type="entry name" value="Sushi/SCR/CCP_sf"/>
</dbReference>
<gene>
    <name evidence="8" type="ORF">Cvel_29005</name>
</gene>
<dbReference type="PANTHER" id="PTHR45785">
    <property type="entry name" value="COMPLEMENT FACTOR H-RELATED"/>
    <property type="match status" value="1"/>
</dbReference>
<proteinExistence type="predicted"/>
<organism evidence="8">
    <name type="scientific">Chromera velia CCMP2878</name>
    <dbReference type="NCBI Taxonomy" id="1169474"/>
    <lineage>
        <taxon>Eukaryota</taxon>
        <taxon>Sar</taxon>
        <taxon>Alveolata</taxon>
        <taxon>Colpodellida</taxon>
        <taxon>Chromeraceae</taxon>
        <taxon>Chromera</taxon>
    </lineage>
</organism>
<evidence type="ECO:0000256" key="5">
    <source>
        <dbReference type="SAM" id="MobiDB-lite"/>
    </source>
</evidence>
<dbReference type="Gene3D" id="2.10.70.10">
    <property type="entry name" value="Complement Module, domain 1"/>
    <property type="match status" value="2"/>
</dbReference>
<dbReference type="PANTHER" id="PTHR45785:SF2">
    <property type="entry name" value="COMPLEMENT FACTOR H-RELATED"/>
    <property type="match status" value="1"/>
</dbReference>
<dbReference type="AlphaFoldDB" id="A0A0G4HM79"/>
<dbReference type="SUPFAM" id="SSF57535">
    <property type="entry name" value="Complement control module/SCR domain"/>
    <property type="match status" value="1"/>
</dbReference>
<evidence type="ECO:0000256" key="3">
    <source>
        <dbReference type="ARBA" id="ARBA00022729"/>
    </source>
</evidence>
<name>A0A0G4HM79_9ALVE</name>
<feature type="domain" description="Sushi" evidence="7">
    <location>
        <begin position="458"/>
        <end position="537"/>
    </location>
</feature>
<dbReference type="InterPro" id="IPR051503">
    <property type="entry name" value="ComplSys_Reg/VirEntry_Med"/>
</dbReference>
<feature type="compositionally biased region" description="Basic and acidic residues" evidence="5">
    <location>
        <begin position="408"/>
        <end position="418"/>
    </location>
</feature>
<dbReference type="EMBL" id="CDMZ01003142">
    <property type="protein sequence ID" value="CEM45268.1"/>
    <property type="molecule type" value="Genomic_DNA"/>
</dbReference>
<keyword evidence="2" id="KW-0768">Sushi</keyword>